<dbReference type="PROSITE" id="PS50109">
    <property type="entry name" value="HIS_KIN"/>
    <property type="match status" value="1"/>
</dbReference>
<comment type="subcellular location">
    <subcellularLocation>
        <location evidence="2">Membrane</location>
        <topology evidence="2">Multi-pass membrane protein</topology>
    </subcellularLocation>
</comment>
<keyword evidence="7" id="KW-0547">Nucleotide-binding</keyword>
<dbReference type="PANTHER" id="PTHR43304:SF1">
    <property type="entry name" value="PAC DOMAIN-CONTAINING PROTEIN"/>
    <property type="match status" value="1"/>
</dbReference>
<dbReference type="InterPro" id="IPR038318">
    <property type="entry name" value="KdpD_sf"/>
</dbReference>
<dbReference type="AlphaFoldDB" id="A0A1J5S454"/>
<feature type="domain" description="Histidine kinase" evidence="15">
    <location>
        <begin position="522"/>
        <end position="736"/>
    </location>
</feature>
<evidence type="ECO:0000256" key="10">
    <source>
        <dbReference type="ARBA" id="ARBA00022989"/>
    </source>
</evidence>
<keyword evidence="12 14" id="KW-0472">Membrane</keyword>
<proteinExistence type="predicted"/>
<dbReference type="Gene3D" id="1.20.120.620">
    <property type="entry name" value="Backbone structure of the membrane domain of e. Coli histidine kinase receptor kdpd"/>
    <property type="match status" value="1"/>
</dbReference>
<dbReference type="FunFam" id="1.10.287.130:FF:000070">
    <property type="entry name" value="Histidine kinase sensor protein"/>
    <property type="match status" value="1"/>
</dbReference>
<dbReference type="InterPro" id="IPR013655">
    <property type="entry name" value="PAS_fold_3"/>
</dbReference>
<evidence type="ECO:0000256" key="6">
    <source>
        <dbReference type="ARBA" id="ARBA00022692"/>
    </source>
</evidence>
<dbReference type="SUPFAM" id="SSF47384">
    <property type="entry name" value="Homodimeric domain of signal transducing histidine kinase"/>
    <property type="match status" value="1"/>
</dbReference>
<dbReference type="SUPFAM" id="SSF55785">
    <property type="entry name" value="PYP-like sensor domain (PAS domain)"/>
    <property type="match status" value="3"/>
</dbReference>
<dbReference type="PROSITE" id="PS50112">
    <property type="entry name" value="PAS"/>
    <property type="match status" value="1"/>
</dbReference>
<organism evidence="18">
    <name type="scientific">mine drainage metagenome</name>
    <dbReference type="NCBI Taxonomy" id="410659"/>
    <lineage>
        <taxon>unclassified sequences</taxon>
        <taxon>metagenomes</taxon>
        <taxon>ecological metagenomes</taxon>
    </lineage>
</organism>
<sequence length="741" mass="84336">MKLRLFFSILLPFIACAVQWLLWDYVKPYVWLLFFPAAYFSAWIGGRAGGVAATMISALLAWFVFMTPSFTLATSSSASVFSVLIFIFMGMLFTFFFERLRLAMRRSDRRLQDSEVRFEATFEQAAVGIALVGLDGHWLRVNRKLSEIVGYRHDELLVLTFQDITHPDDLQTDLAHVQQMLAGVIASYTMEKRYIRKDGNIVWVSLTASLVRKLDSAPDYFVSVVEDIQTRKQAEERLKESEAALQEAQHLAGIGNWKWDTATGRHTWSDQIYLIYGRDPAQPPAIYPEVQQYFTRNSWEELSAAVEEGMATGMPYECDAEVVRSDGTHRWITARGHATRDLNGDVINLHGTVQDITTRKLAEQALRESREQLQLFIRHAPAALAMFDREMRYLSVSRRWLDDYALGDRDVTGHSHYEIFPEIPDRWRILHQRGLAGEALRADEDRFEREDGAVQWLRWEILPWRKADDTVGGIVIFAEDITRYKQAEEDIRQLNASLEQRVIERTAELSAANRELDSFAYAVSHDLRAPLRAMTGFSQALKEDYGNQLQGEARTYLEQIELASRKMSELVDGLLVLSRSTRGELQHGFIDISALATRLLEELKHNDPGRTISWQVEPGMHATGDAHMMEIVFSNLLSNAWKYTGNTRNPAIRVFSGEIDHTRCFSVADNGAGFDMAHANRLFQPFQRLHRQEEFPGIGIGLATVQRIVHRHGGEISGEGYSGSGSTFCFTLPFNVGEKTS</sequence>
<dbReference type="GO" id="GO:0016020">
    <property type="term" value="C:membrane"/>
    <property type="evidence" value="ECO:0007669"/>
    <property type="project" value="UniProtKB-SubCell"/>
</dbReference>
<keyword evidence="5 18" id="KW-0808">Transferase</keyword>
<dbReference type="SMART" id="SM00086">
    <property type="entry name" value="PAC"/>
    <property type="match status" value="4"/>
</dbReference>
<dbReference type="Pfam" id="PF02518">
    <property type="entry name" value="HATPase_c"/>
    <property type="match status" value="1"/>
</dbReference>
<evidence type="ECO:0000256" key="1">
    <source>
        <dbReference type="ARBA" id="ARBA00000085"/>
    </source>
</evidence>
<dbReference type="NCBIfam" id="TIGR00229">
    <property type="entry name" value="sensory_box"/>
    <property type="match status" value="3"/>
</dbReference>
<dbReference type="PROSITE" id="PS50113">
    <property type="entry name" value="PAC"/>
    <property type="match status" value="3"/>
</dbReference>
<feature type="domain" description="PAC" evidence="17">
    <location>
        <begin position="441"/>
        <end position="493"/>
    </location>
</feature>
<feature type="transmembrane region" description="Helical" evidence="14">
    <location>
        <begin position="5"/>
        <end position="23"/>
    </location>
</feature>
<dbReference type="PANTHER" id="PTHR43304">
    <property type="entry name" value="PHYTOCHROME-LIKE PROTEIN CPH1"/>
    <property type="match status" value="1"/>
</dbReference>
<accession>A0A1J5S454</accession>
<evidence type="ECO:0000256" key="9">
    <source>
        <dbReference type="ARBA" id="ARBA00022840"/>
    </source>
</evidence>
<name>A0A1J5S454_9ZZZZ</name>
<keyword evidence="10 14" id="KW-1133">Transmembrane helix</keyword>
<evidence type="ECO:0000256" key="3">
    <source>
        <dbReference type="ARBA" id="ARBA00012438"/>
    </source>
</evidence>
<dbReference type="InterPro" id="IPR000700">
    <property type="entry name" value="PAS-assoc_C"/>
</dbReference>
<gene>
    <name evidence="18" type="primary">yegE_22</name>
    <name evidence="18" type="ORF">GALL_189980</name>
</gene>
<feature type="transmembrane region" description="Helical" evidence="14">
    <location>
        <begin position="53"/>
        <end position="72"/>
    </location>
</feature>
<dbReference type="InterPro" id="IPR000014">
    <property type="entry name" value="PAS"/>
</dbReference>
<dbReference type="EMBL" id="MLJW01000112">
    <property type="protein sequence ID" value="OIQ98903.1"/>
    <property type="molecule type" value="Genomic_DNA"/>
</dbReference>
<evidence type="ECO:0000259" key="17">
    <source>
        <dbReference type="PROSITE" id="PS50113"/>
    </source>
</evidence>
<dbReference type="SMART" id="SM00387">
    <property type="entry name" value="HATPase_c"/>
    <property type="match status" value="1"/>
</dbReference>
<dbReference type="Gene3D" id="3.30.450.20">
    <property type="entry name" value="PAS domain"/>
    <property type="match status" value="3"/>
</dbReference>
<evidence type="ECO:0000313" key="18">
    <source>
        <dbReference type="EMBL" id="OIQ98903.1"/>
    </source>
</evidence>
<dbReference type="PRINTS" id="PR00344">
    <property type="entry name" value="BCTRLSENSOR"/>
</dbReference>
<keyword evidence="8" id="KW-0418">Kinase</keyword>
<evidence type="ECO:0000256" key="12">
    <source>
        <dbReference type="ARBA" id="ARBA00023136"/>
    </source>
</evidence>
<feature type="transmembrane region" description="Helical" evidence="14">
    <location>
        <begin position="78"/>
        <end position="97"/>
    </location>
</feature>
<dbReference type="InterPro" id="IPR004358">
    <property type="entry name" value="Sig_transdc_His_kin-like_C"/>
</dbReference>
<evidence type="ECO:0000256" key="5">
    <source>
        <dbReference type="ARBA" id="ARBA00022679"/>
    </source>
</evidence>
<dbReference type="InterPro" id="IPR036890">
    <property type="entry name" value="HATPase_C_sf"/>
</dbReference>
<dbReference type="InterPro" id="IPR001610">
    <property type="entry name" value="PAC"/>
</dbReference>
<dbReference type="Gene3D" id="2.10.70.100">
    <property type="match status" value="1"/>
</dbReference>
<comment type="caution">
    <text evidence="18">The sequence shown here is derived from an EMBL/GenBank/DDBJ whole genome shotgun (WGS) entry which is preliminary data.</text>
</comment>
<dbReference type="InterPro" id="IPR003594">
    <property type="entry name" value="HATPase_dom"/>
</dbReference>
<dbReference type="CDD" id="cd00130">
    <property type="entry name" value="PAS"/>
    <property type="match status" value="2"/>
</dbReference>
<evidence type="ECO:0000256" key="13">
    <source>
        <dbReference type="SAM" id="Coils"/>
    </source>
</evidence>
<feature type="domain" description="PAC" evidence="17">
    <location>
        <begin position="188"/>
        <end position="240"/>
    </location>
</feature>
<evidence type="ECO:0000259" key="15">
    <source>
        <dbReference type="PROSITE" id="PS50109"/>
    </source>
</evidence>
<reference evidence="18" key="1">
    <citation type="submission" date="2016-10" db="EMBL/GenBank/DDBJ databases">
        <title>Sequence of Gallionella enrichment culture.</title>
        <authorList>
            <person name="Poehlein A."/>
            <person name="Muehling M."/>
            <person name="Daniel R."/>
        </authorList>
    </citation>
    <scope>NUCLEOTIDE SEQUENCE</scope>
</reference>
<comment type="catalytic activity">
    <reaction evidence="1">
        <text>ATP + protein L-histidine = ADP + protein N-phospho-L-histidine.</text>
        <dbReference type="EC" id="2.7.13.3"/>
    </reaction>
</comment>
<dbReference type="Pfam" id="PF00512">
    <property type="entry name" value="HisKA"/>
    <property type="match status" value="1"/>
</dbReference>
<keyword evidence="13" id="KW-0175">Coiled coil</keyword>
<dbReference type="SMART" id="SM00388">
    <property type="entry name" value="HisKA"/>
    <property type="match status" value="1"/>
</dbReference>
<evidence type="ECO:0000256" key="8">
    <source>
        <dbReference type="ARBA" id="ARBA00022777"/>
    </source>
</evidence>
<dbReference type="InterPro" id="IPR005467">
    <property type="entry name" value="His_kinase_dom"/>
</dbReference>
<dbReference type="SMART" id="SM00091">
    <property type="entry name" value="PAS"/>
    <property type="match status" value="2"/>
</dbReference>
<dbReference type="InterPro" id="IPR013656">
    <property type="entry name" value="PAS_4"/>
</dbReference>
<evidence type="ECO:0000256" key="14">
    <source>
        <dbReference type="SAM" id="Phobius"/>
    </source>
</evidence>
<dbReference type="InterPro" id="IPR003661">
    <property type="entry name" value="HisK_dim/P_dom"/>
</dbReference>
<dbReference type="GO" id="GO:0000155">
    <property type="term" value="F:phosphorelay sensor kinase activity"/>
    <property type="evidence" value="ECO:0007669"/>
    <property type="project" value="InterPro"/>
</dbReference>
<keyword evidence="6 14" id="KW-0812">Transmembrane</keyword>
<feature type="domain" description="PAC" evidence="17">
    <location>
        <begin position="316"/>
        <end position="368"/>
    </location>
</feature>
<evidence type="ECO:0000256" key="7">
    <source>
        <dbReference type="ARBA" id="ARBA00022741"/>
    </source>
</evidence>
<dbReference type="CDD" id="cd00082">
    <property type="entry name" value="HisKA"/>
    <property type="match status" value="1"/>
</dbReference>
<keyword evidence="4" id="KW-0597">Phosphoprotein</keyword>
<evidence type="ECO:0000256" key="2">
    <source>
        <dbReference type="ARBA" id="ARBA00004141"/>
    </source>
</evidence>
<dbReference type="InterPro" id="IPR025201">
    <property type="entry name" value="KdpD_TM"/>
</dbReference>
<keyword evidence="11" id="KW-0902">Two-component regulatory system</keyword>
<dbReference type="SUPFAM" id="SSF55874">
    <property type="entry name" value="ATPase domain of HSP90 chaperone/DNA topoisomerase II/histidine kinase"/>
    <property type="match status" value="1"/>
</dbReference>
<feature type="coiled-coil region" evidence="13">
    <location>
        <begin position="481"/>
        <end position="515"/>
    </location>
</feature>
<dbReference type="GO" id="GO:0005524">
    <property type="term" value="F:ATP binding"/>
    <property type="evidence" value="ECO:0007669"/>
    <property type="project" value="UniProtKB-KW"/>
</dbReference>
<dbReference type="InterPro" id="IPR052162">
    <property type="entry name" value="Sensor_kinase/Photoreceptor"/>
</dbReference>
<dbReference type="Gene3D" id="1.10.287.130">
    <property type="match status" value="1"/>
</dbReference>
<evidence type="ECO:0000256" key="4">
    <source>
        <dbReference type="ARBA" id="ARBA00022553"/>
    </source>
</evidence>
<feature type="domain" description="PAS" evidence="16">
    <location>
        <begin position="114"/>
        <end position="184"/>
    </location>
</feature>
<dbReference type="GO" id="GO:0016779">
    <property type="term" value="F:nucleotidyltransferase activity"/>
    <property type="evidence" value="ECO:0007669"/>
    <property type="project" value="UniProtKB-KW"/>
</dbReference>
<dbReference type="Gene3D" id="3.30.565.10">
    <property type="entry name" value="Histidine kinase-like ATPase, C-terminal domain"/>
    <property type="match status" value="1"/>
</dbReference>
<feature type="coiled-coil region" evidence="13">
    <location>
        <begin position="224"/>
        <end position="251"/>
    </location>
</feature>
<dbReference type="Pfam" id="PF13493">
    <property type="entry name" value="DUF4118"/>
    <property type="match status" value="1"/>
</dbReference>
<protein>
    <recommendedName>
        <fullName evidence="3">histidine kinase</fullName>
        <ecNumber evidence="3">2.7.13.3</ecNumber>
    </recommendedName>
</protein>
<evidence type="ECO:0000256" key="11">
    <source>
        <dbReference type="ARBA" id="ARBA00023012"/>
    </source>
</evidence>
<dbReference type="InterPro" id="IPR035965">
    <property type="entry name" value="PAS-like_dom_sf"/>
</dbReference>
<evidence type="ECO:0000259" key="16">
    <source>
        <dbReference type="PROSITE" id="PS50112"/>
    </source>
</evidence>
<dbReference type="InterPro" id="IPR036097">
    <property type="entry name" value="HisK_dim/P_sf"/>
</dbReference>
<dbReference type="Pfam" id="PF08447">
    <property type="entry name" value="PAS_3"/>
    <property type="match status" value="2"/>
</dbReference>
<keyword evidence="18" id="KW-0548">Nucleotidyltransferase</keyword>
<dbReference type="FunFam" id="3.30.565.10:FF:000006">
    <property type="entry name" value="Sensor histidine kinase WalK"/>
    <property type="match status" value="1"/>
</dbReference>
<keyword evidence="9" id="KW-0067">ATP-binding</keyword>
<dbReference type="EC" id="2.7.13.3" evidence="3"/>
<dbReference type="Pfam" id="PF08448">
    <property type="entry name" value="PAS_4"/>
    <property type="match status" value="1"/>
</dbReference>